<comment type="caution">
    <text evidence="4">The sequence shown here is derived from an EMBL/GenBank/DDBJ whole genome shotgun (WGS) entry which is preliminary data.</text>
</comment>
<dbReference type="InterPro" id="IPR001647">
    <property type="entry name" value="HTH_TetR"/>
</dbReference>
<dbReference type="InterPro" id="IPR050109">
    <property type="entry name" value="HTH-type_TetR-like_transc_reg"/>
</dbReference>
<dbReference type="Pfam" id="PF17938">
    <property type="entry name" value="TetR_C_29"/>
    <property type="match status" value="1"/>
</dbReference>
<dbReference type="GO" id="GO:0003677">
    <property type="term" value="F:DNA binding"/>
    <property type="evidence" value="ECO:0007669"/>
    <property type="project" value="UniProtKB-UniRule"/>
</dbReference>
<accession>A0A956LWI2</accession>
<gene>
    <name evidence="4" type="ORF">KC729_03205</name>
</gene>
<organism evidence="4 5">
    <name type="scientific">Eiseniibacteriota bacterium</name>
    <dbReference type="NCBI Taxonomy" id="2212470"/>
    <lineage>
        <taxon>Bacteria</taxon>
        <taxon>Candidatus Eiseniibacteriota</taxon>
    </lineage>
</organism>
<dbReference type="EMBL" id="JAGQHR010000053">
    <property type="protein sequence ID" value="MCA9726663.1"/>
    <property type="molecule type" value="Genomic_DNA"/>
</dbReference>
<dbReference type="SUPFAM" id="SSF46689">
    <property type="entry name" value="Homeodomain-like"/>
    <property type="match status" value="1"/>
</dbReference>
<sequence length="214" mass="24002">MPKPSKRSRNPEQTKDALLAAAEELFSSRGLDGTRTDDIAKASGVNKAMISYYFGGKDGLYAAVLSTNMDPALESLARLRESTRPAPEKLADFIRIFGELHMEKPRFSEMLFRELLSGGVNLDRNALPRFLEVFGTLRAILEQGRAEGTLREIPIIHAHLSIMGGLMFFFSTGRFRRRVAEEAKIPFADPPPAEFVSFFKDLMTQAFSSRREPQ</sequence>
<dbReference type="Pfam" id="PF00440">
    <property type="entry name" value="TetR_N"/>
    <property type="match status" value="1"/>
</dbReference>
<feature type="DNA-binding region" description="H-T-H motif" evidence="2">
    <location>
        <begin position="35"/>
        <end position="54"/>
    </location>
</feature>
<dbReference type="AlphaFoldDB" id="A0A956LWI2"/>
<dbReference type="InterPro" id="IPR041474">
    <property type="entry name" value="NicS_C"/>
</dbReference>
<evidence type="ECO:0000256" key="1">
    <source>
        <dbReference type="ARBA" id="ARBA00023125"/>
    </source>
</evidence>
<evidence type="ECO:0000313" key="4">
    <source>
        <dbReference type="EMBL" id="MCA9726663.1"/>
    </source>
</evidence>
<dbReference type="PRINTS" id="PR00455">
    <property type="entry name" value="HTHTETR"/>
</dbReference>
<dbReference type="SUPFAM" id="SSF48498">
    <property type="entry name" value="Tetracyclin repressor-like, C-terminal domain"/>
    <property type="match status" value="1"/>
</dbReference>
<dbReference type="InterPro" id="IPR036271">
    <property type="entry name" value="Tet_transcr_reg_TetR-rel_C_sf"/>
</dbReference>
<dbReference type="Gene3D" id="1.10.357.10">
    <property type="entry name" value="Tetracycline Repressor, domain 2"/>
    <property type="match status" value="1"/>
</dbReference>
<evidence type="ECO:0000313" key="5">
    <source>
        <dbReference type="Proteomes" id="UP000697710"/>
    </source>
</evidence>
<dbReference type="InterPro" id="IPR009057">
    <property type="entry name" value="Homeodomain-like_sf"/>
</dbReference>
<dbReference type="PROSITE" id="PS50977">
    <property type="entry name" value="HTH_TETR_2"/>
    <property type="match status" value="1"/>
</dbReference>
<proteinExistence type="predicted"/>
<dbReference type="PANTHER" id="PTHR30328:SF54">
    <property type="entry name" value="HTH-TYPE TRANSCRIPTIONAL REPRESSOR SCO4008"/>
    <property type="match status" value="1"/>
</dbReference>
<protein>
    <submittedName>
        <fullName evidence="4">TetR family transcriptional regulator</fullName>
    </submittedName>
</protein>
<reference evidence="4" key="2">
    <citation type="journal article" date="2021" name="Microbiome">
        <title>Successional dynamics and alternative stable states in a saline activated sludge microbial community over 9 years.</title>
        <authorList>
            <person name="Wang Y."/>
            <person name="Ye J."/>
            <person name="Ju F."/>
            <person name="Liu L."/>
            <person name="Boyd J.A."/>
            <person name="Deng Y."/>
            <person name="Parks D.H."/>
            <person name="Jiang X."/>
            <person name="Yin X."/>
            <person name="Woodcroft B.J."/>
            <person name="Tyson G.W."/>
            <person name="Hugenholtz P."/>
            <person name="Polz M.F."/>
            <person name="Zhang T."/>
        </authorList>
    </citation>
    <scope>NUCLEOTIDE SEQUENCE</scope>
    <source>
        <strain evidence="4">HKST-UBA01</strain>
    </source>
</reference>
<dbReference type="Proteomes" id="UP000697710">
    <property type="component" value="Unassembled WGS sequence"/>
</dbReference>
<reference evidence="4" key="1">
    <citation type="submission" date="2020-04" db="EMBL/GenBank/DDBJ databases">
        <authorList>
            <person name="Zhang T."/>
        </authorList>
    </citation>
    <scope>NUCLEOTIDE SEQUENCE</scope>
    <source>
        <strain evidence="4">HKST-UBA01</strain>
    </source>
</reference>
<evidence type="ECO:0000259" key="3">
    <source>
        <dbReference type="PROSITE" id="PS50977"/>
    </source>
</evidence>
<keyword evidence="1 2" id="KW-0238">DNA-binding</keyword>
<name>A0A956LWI2_UNCEI</name>
<evidence type="ECO:0000256" key="2">
    <source>
        <dbReference type="PROSITE-ProRule" id="PRU00335"/>
    </source>
</evidence>
<dbReference type="PANTHER" id="PTHR30328">
    <property type="entry name" value="TRANSCRIPTIONAL REPRESSOR"/>
    <property type="match status" value="1"/>
</dbReference>
<feature type="domain" description="HTH tetR-type" evidence="3">
    <location>
        <begin position="12"/>
        <end position="72"/>
    </location>
</feature>